<feature type="region of interest" description="Disordered" evidence="5">
    <location>
        <begin position="285"/>
        <end position="421"/>
    </location>
</feature>
<dbReference type="SMART" id="SM00401">
    <property type="entry name" value="ZnF_GATA"/>
    <property type="match status" value="1"/>
</dbReference>
<feature type="compositionally biased region" description="Pro residues" evidence="5">
    <location>
        <begin position="35"/>
        <end position="47"/>
    </location>
</feature>
<evidence type="ECO:0000256" key="4">
    <source>
        <dbReference type="PROSITE-ProRule" id="PRU00094"/>
    </source>
</evidence>
<dbReference type="PROSITE" id="PS50114">
    <property type="entry name" value="GATA_ZN_FINGER_2"/>
    <property type="match status" value="1"/>
</dbReference>
<dbReference type="PANTHER" id="PTHR45658">
    <property type="entry name" value="GATA TRANSCRIPTION FACTOR"/>
    <property type="match status" value="1"/>
</dbReference>
<dbReference type="CDD" id="cd00202">
    <property type="entry name" value="ZnF_GATA"/>
    <property type="match status" value="1"/>
</dbReference>
<dbReference type="AlphaFoldDB" id="A0AAD5UQ49"/>
<dbReference type="Pfam" id="PF00320">
    <property type="entry name" value="GATA"/>
    <property type="match status" value="1"/>
</dbReference>
<feature type="compositionally biased region" description="Polar residues" evidence="5">
    <location>
        <begin position="302"/>
        <end position="319"/>
    </location>
</feature>
<feature type="compositionally biased region" description="Basic and acidic residues" evidence="5">
    <location>
        <begin position="174"/>
        <end position="183"/>
    </location>
</feature>
<dbReference type="GO" id="GO:0043565">
    <property type="term" value="F:sequence-specific DNA binding"/>
    <property type="evidence" value="ECO:0007669"/>
    <property type="project" value="InterPro"/>
</dbReference>
<accession>A0AAD5UQ49</accession>
<reference evidence="7" key="1">
    <citation type="submission" date="2022-07" db="EMBL/GenBank/DDBJ databases">
        <title>Genome Sequence of Physisporinus lineatus.</title>
        <authorList>
            <person name="Buettner E."/>
        </authorList>
    </citation>
    <scope>NUCLEOTIDE SEQUENCE</scope>
    <source>
        <strain evidence="7">VT162</strain>
    </source>
</reference>
<evidence type="ECO:0000259" key="6">
    <source>
        <dbReference type="PROSITE" id="PS50114"/>
    </source>
</evidence>
<evidence type="ECO:0000256" key="3">
    <source>
        <dbReference type="ARBA" id="ARBA00022833"/>
    </source>
</evidence>
<dbReference type="Proteomes" id="UP001212997">
    <property type="component" value="Unassembled WGS sequence"/>
</dbReference>
<dbReference type="SUPFAM" id="SSF57716">
    <property type="entry name" value="Glucocorticoid receptor-like (DNA-binding domain)"/>
    <property type="match status" value="1"/>
</dbReference>
<keyword evidence="3" id="KW-0862">Zinc</keyword>
<feature type="domain" description="GATA-type" evidence="6">
    <location>
        <begin position="221"/>
        <end position="256"/>
    </location>
</feature>
<evidence type="ECO:0000256" key="2">
    <source>
        <dbReference type="ARBA" id="ARBA00022771"/>
    </source>
</evidence>
<feature type="compositionally biased region" description="Pro residues" evidence="5">
    <location>
        <begin position="359"/>
        <end position="374"/>
    </location>
</feature>
<keyword evidence="1" id="KW-0479">Metal-binding</keyword>
<comment type="caution">
    <text evidence="7">The sequence shown here is derived from an EMBL/GenBank/DDBJ whole genome shotgun (WGS) entry which is preliminary data.</text>
</comment>
<keyword evidence="2 4" id="KW-0863">Zinc-finger</keyword>
<evidence type="ECO:0000313" key="7">
    <source>
        <dbReference type="EMBL" id="KAJ3474715.1"/>
    </source>
</evidence>
<dbReference type="GO" id="GO:0008270">
    <property type="term" value="F:zinc ion binding"/>
    <property type="evidence" value="ECO:0007669"/>
    <property type="project" value="UniProtKB-KW"/>
</dbReference>
<dbReference type="InterPro" id="IPR051140">
    <property type="entry name" value="GATA_TF"/>
</dbReference>
<evidence type="ECO:0000256" key="5">
    <source>
        <dbReference type="SAM" id="MobiDB-lite"/>
    </source>
</evidence>
<dbReference type="InterPro" id="IPR013088">
    <property type="entry name" value="Znf_NHR/GATA"/>
</dbReference>
<feature type="compositionally biased region" description="Low complexity" evidence="5">
    <location>
        <begin position="11"/>
        <end position="22"/>
    </location>
</feature>
<feature type="region of interest" description="Disordered" evidence="5">
    <location>
        <begin position="1"/>
        <end position="51"/>
    </location>
</feature>
<keyword evidence="8" id="KW-1185">Reference proteome</keyword>
<feature type="compositionally biased region" description="Basic and acidic residues" evidence="5">
    <location>
        <begin position="234"/>
        <end position="243"/>
    </location>
</feature>
<evidence type="ECO:0000313" key="8">
    <source>
        <dbReference type="Proteomes" id="UP001212997"/>
    </source>
</evidence>
<dbReference type="InterPro" id="IPR000679">
    <property type="entry name" value="Znf_GATA"/>
</dbReference>
<dbReference type="GO" id="GO:0006355">
    <property type="term" value="P:regulation of DNA-templated transcription"/>
    <property type="evidence" value="ECO:0007669"/>
    <property type="project" value="InterPro"/>
</dbReference>
<organism evidence="7 8">
    <name type="scientific">Meripilus lineatus</name>
    <dbReference type="NCBI Taxonomy" id="2056292"/>
    <lineage>
        <taxon>Eukaryota</taxon>
        <taxon>Fungi</taxon>
        <taxon>Dikarya</taxon>
        <taxon>Basidiomycota</taxon>
        <taxon>Agaricomycotina</taxon>
        <taxon>Agaricomycetes</taxon>
        <taxon>Polyporales</taxon>
        <taxon>Meripilaceae</taxon>
        <taxon>Meripilus</taxon>
    </lineage>
</organism>
<dbReference type="EMBL" id="JANAWD010000998">
    <property type="protein sequence ID" value="KAJ3474715.1"/>
    <property type="molecule type" value="Genomic_DNA"/>
</dbReference>
<evidence type="ECO:0000256" key="1">
    <source>
        <dbReference type="ARBA" id="ARBA00022723"/>
    </source>
</evidence>
<feature type="compositionally biased region" description="Basic and acidic residues" evidence="5">
    <location>
        <begin position="148"/>
        <end position="166"/>
    </location>
</feature>
<name>A0AAD5UQ49_9APHY</name>
<proteinExistence type="predicted"/>
<protein>
    <recommendedName>
        <fullName evidence="6">GATA-type domain-containing protein</fullName>
    </recommendedName>
</protein>
<dbReference type="Gene3D" id="3.30.50.10">
    <property type="entry name" value="Erythroid Transcription Factor GATA-1, subunit A"/>
    <property type="match status" value="1"/>
</dbReference>
<gene>
    <name evidence="7" type="ORF">NLI96_g12301</name>
</gene>
<sequence length="421" mass="45255">MPPRHYPMAPPSAQQSSPSGSYLPPPPEHWQHAPAPAPPAHPHPPYENFPRTTALVPASIDTRGGNITTAEADRARQGTISEIVKHCNVLYQFAARYAGVPPHVQPSPSEIHEMTQRASTVVRLLEELKRLSIPDQVPKELPASNGASDEHRPPKRPWEDSSRDEAGGGSSGGHRQEYSDEQKAQTTAEQDMEIIRSKRATSAAGNAPGQPKSKYRKRSRATPPGKCHSCNIRETPEWRRGPDGARTLCNACGLHYAKLMRKRDKASAMGLDGKTNTITIESLRASTASARGADPSDPSPQAGPSHQQNSPINHPSGPTSPYEGTPSKQLPPASMHPSHHPSHGHPGPYQLMPVSGSGAPPPGQHHQMMPPPHSPSEGGMHPLPPWMAPGSSASSSRGYGGDHQSYMRTAHPPSHTRASPQ</sequence>
<dbReference type="PROSITE" id="PS00344">
    <property type="entry name" value="GATA_ZN_FINGER_1"/>
    <property type="match status" value="1"/>
</dbReference>
<feature type="compositionally biased region" description="Pro residues" evidence="5">
    <location>
        <begin position="1"/>
        <end position="10"/>
    </location>
</feature>
<feature type="region of interest" description="Disordered" evidence="5">
    <location>
        <begin position="135"/>
        <end position="243"/>
    </location>
</feature>